<proteinExistence type="predicted"/>
<reference evidence="3" key="1">
    <citation type="submission" date="2016-10" db="EMBL/GenBank/DDBJ databases">
        <authorList>
            <person name="Varghese N."/>
            <person name="Submissions S."/>
        </authorList>
    </citation>
    <scope>NUCLEOTIDE SEQUENCE [LARGE SCALE GENOMIC DNA]</scope>
    <source>
        <strain evidence="3">KCTC 32247</strain>
    </source>
</reference>
<feature type="transmembrane region" description="Helical" evidence="1">
    <location>
        <begin position="94"/>
        <end position="115"/>
    </location>
</feature>
<feature type="transmembrane region" description="Helical" evidence="1">
    <location>
        <begin position="66"/>
        <end position="88"/>
    </location>
</feature>
<dbReference type="EMBL" id="LT629751">
    <property type="protein sequence ID" value="SDS78410.1"/>
    <property type="molecule type" value="Genomic_DNA"/>
</dbReference>
<dbReference type="OrthoDB" id="6959644at2"/>
<accession>A0A1H1V1C3</accession>
<name>A0A1H1V1C3_9PSED</name>
<organism evidence="2 3">
    <name type="scientific">Pseudomonas oryzae</name>
    <dbReference type="NCBI Taxonomy" id="1392877"/>
    <lineage>
        <taxon>Bacteria</taxon>
        <taxon>Pseudomonadati</taxon>
        <taxon>Pseudomonadota</taxon>
        <taxon>Gammaproteobacteria</taxon>
        <taxon>Pseudomonadales</taxon>
        <taxon>Pseudomonadaceae</taxon>
        <taxon>Pseudomonas</taxon>
    </lineage>
</organism>
<dbReference type="STRING" id="1392877.SAMN05216221_2626"/>
<dbReference type="Proteomes" id="UP000243359">
    <property type="component" value="Chromosome I"/>
</dbReference>
<keyword evidence="1" id="KW-1133">Transmembrane helix</keyword>
<evidence type="ECO:0000256" key="1">
    <source>
        <dbReference type="SAM" id="Phobius"/>
    </source>
</evidence>
<feature type="transmembrane region" description="Helical" evidence="1">
    <location>
        <begin position="7"/>
        <end position="28"/>
    </location>
</feature>
<dbReference type="RefSeq" id="WP_090349352.1">
    <property type="nucleotide sequence ID" value="NZ_LT629751.1"/>
</dbReference>
<keyword evidence="1" id="KW-0472">Membrane</keyword>
<evidence type="ECO:0000313" key="3">
    <source>
        <dbReference type="Proteomes" id="UP000243359"/>
    </source>
</evidence>
<feature type="transmembrane region" description="Helical" evidence="1">
    <location>
        <begin position="34"/>
        <end position="54"/>
    </location>
</feature>
<keyword evidence="1" id="KW-0812">Transmembrane</keyword>
<gene>
    <name evidence="2" type="ORF">SAMN05216221_2626</name>
</gene>
<protein>
    <submittedName>
        <fullName evidence="2">Uncharacterized protein</fullName>
    </submittedName>
</protein>
<keyword evidence="3" id="KW-1185">Reference proteome</keyword>
<evidence type="ECO:0000313" key="2">
    <source>
        <dbReference type="EMBL" id="SDS78410.1"/>
    </source>
</evidence>
<dbReference type="AlphaFoldDB" id="A0A1H1V1C3"/>
<dbReference type="PROSITE" id="PS51257">
    <property type="entry name" value="PROKAR_LIPOPROTEIN"/>
    <property type="match status" value="1"/>
</dbReference>
<sequence>MSTPKLGHYALGAIAACFLVNLLLRAWLKVGGVFATLLAAMLVAAGLALVFRWRTGRRPYAVERRVLVGLYALGLGLLYLGLLALMYLKEEPGLAGQLLFAAHYATYPLLAWFALAPERERRDE</sequence>